<evidence type="ECO:0000259" key="2">
    <source>
        <dbReference type="Pfam" id="PF13166"/>
    </source>
</evidence>
<feature type="coiled-coil region" evidence="1">
    <location>
        <begin position="144"/>
        <end position="211"/>
    </location>
</feature>
<evidence type="ECO:0000313" key="4">
    <source>
        <dbReference type="Proteomes" id="UP000663651"/>
    </source>
</evidence>
<evidence type="ECO:0000256" key="1">
    <source>
        <dbReference type="SAM" id="Coils"/>
    </source>
</evidence>
<dbReference type="Pfam" id="PF13166">
    <property type="entry name" value="AAA_13"/>
    <property type="match status" value="1"/>
</dbReference>
<gene>
    <name evidence="3" type="ORF">JZM60_15040</name>
</gene>
<accession>A0ABX7Q1Y2</accession>
<protein>
    <submittedName>
        <fullName evidence="3">AAA family ATPase</fullName>
    </submittedName>
</protein>
<evidence type="ECO:0000313" key="3">
    <source>
        <dbReference type="EMBL" id="QSV45414.1"/>
    </source>
</evidence>
<dbReference type="InterPro" id="IPR026866">
    <property type="entry name" value="CR006_AAA"/>
</dbReference>
<dbReference type="RefSeq" id="WP_207163211.1">
    <property type="nucleotide sequence ID" value="NZ_CP071382.1"/>
</dbReference>
<dbReference type="Proteomes" id="UP000663651">
    <property type="component" value="Chromosome"/>
</dbReference>
<dbReference type="PANTHER" id="PTHR32114">
    <property type="entry name" value="ABC TRANSPORTER ABCH.3"/>
    <property type="match status" value="1"/>
</dbReference>
<keyword evidence="1" id="KW-0175">Coiled coil</keyword>
<organism evidence="3 4">
    <name type="scientific">Geobacter benzoatilyticus</name>
    <dbReference type="NCBI Taxonomy" id="2815309"/>
    <lineage>
        <taxon>Bacteria</taxon>
        <taxon>Pseudomonadati</taxon>
        <taxon>Thermodesulfobacteriota</taxon>
        <taxon>Desulfuromonadia</taxon>
        <taxon>Geobacterales</taxon>
        <taxon>Geobacteraceae</taxon>
        <taxon>Geobacter</taxon>
    </lineage>
</organism>
<dbReference type="Gene3D" id="3.40.50.300">
    <property type="entry name" value="P-loop containing nucleotide triphosphate hydrolases"/>
    <property type="match status" value="1"/>
</dbReference>
<feature type="domain" description="Protein CR006 P-loop" evidence="2">
    <location>
        <begin position="12"/>
        <end position="687"/>
    </location>
</feature>
<keyword evidence="4" id="KW-1185">Reference proteome</keyword>
<reference evidence="3 4" key="1">
    <citation type="submission" date="2021-03" db="EMBL/GenBank/DDBJ databases">
        <title>Geobacter metallireducens gen. nov. sp. nov., a microorganism capable of coupling the complete oxidation of organic compounds to the reduction of iron and other metals.</title>
        <authorList>
            <person name="Li Y."/>
        </authorList>
    </citation>
    <scope>NUCLEOTIDE SEQUENCE [LARGE SCALE GENOMIC DNA]</scope>
    <source>
        <strain evidence="3 4">Jerry-YX</strain>
    </source>
</reference>
<dbReference type="EMBL" id="CP071382">
    <property type="protein sequence ID" value="QSV45414.1"/>
    <property type="molecule type" value="Genomic_DNA"/>
</dbReference>
<sequence length="787" mass="90422">MLKRIQSIQNIGRFKATTAGNVEFDKITLIFGRNTYGKSTLGDLLASIELSETSAITTRRTIPADGRPQQAVLSFQAEGQSETPIRLDQNGWNPGLPVGLCLRVFDDGFYHNNVFAARQFTRSTKENFSSFVLGAQGVAKAQVIAEKNKQKGDATRERNKLQKAAFKNISDLSNFLKLNPAETVDLLKDKIDSLRRESDNFVSQKDNAEKIQSRKTLNLLKWEISFTESLERLNKILAASYINLHDDARLKVIDHIQRNFHEQNDAEIWIKNGLAHNNGGKCQFCGQVLGEEAIKLLDIYRQYFNSSYQEHESYVVKELDECKTLLTQERVVMLRLSLESNKGSLVSYPELEKREDFLELSAQLEKCVDNIAAVLESWVKQSAEFNKQIEQVVNRKISRPHSEINQLESKILLQLNEQIIELISIYNDKASRINELIIVFKESVNAIRLKMRIDAINDQINIENLKLLRVEMADQCEEMIRLDTLVAVLAEEIPLLQEELRNEQSSYLDNFFDHLNYYFKKFGSSDFTLIRGEDTSGHTPIYYLKVKYCNCDVSERDLDKVFSESDRRALALAVFWAGLSCLNEENIRNTIIVLDDPITSFDNHRTTTVHQEIVILAEKSRQIIILSHYEQGLVKFINTYSKNKPIKLLTIERKSGTSSLQVADIDHFVKNEHEKARSNLFKFIAEETNTHNAGDLRVFLEYELNHRFAKQIDDNNINESNLSDRIDKLRDAGCITQELCSGLHNWRELLNPAHHIWLASDLEDQRNTAKRFMGFIYHDLIPTCLTS</sequence>
<dbReference type="InterPro" id="IPR027417">
    <property type="entry name" value="P-loop_NTPase"/>
</dbReference>
<dbReference type="SUPFAM" id="SSF52540">
    <property type="entry name" value="P-loop containing nucleoside triphosphate hydrolases"/>
    <property type="match status" value="1"/>
</dbReference>
<dbReference type="PANTHER" id="PTHR32114:SF2">
    <property type="entry name" value="ABC TRANSPORTER ABCH.3"/>
    <property type="match status" value="1"/>
</dbReference>
<name>A0ABX7Q1Y2_9BACT</name>
<proteinExistence type="predicted"/>